<dbReference type="PANTHER" id="PTHR46383:SF1">
    <property type="entry name" value="ASPARTATE AMINOTRANSFERASE"/>
    <property type="match status" value="1"/>
</dbReference>
<comment type="catalytic activity">
    <reaction evidence="7">
        <text>L-aspartate + 2-oxoglutarate = oxaloacetate + L-glutamate</text>
        <dbReference type="Rhea" id="RHEA:21824"/>
        <dbReference type="ChEBI" id="CHEBI:16452"/>
        <dbReference type="ChEBI" id="CHEBI:16810"/>
        <dbReference type="ChEBI" id="CHEBI:29985"/>
        <dbReference type="ChEBI" id="CHEBI:29991"/>
        <dbReference type="EC" id="2.6.1.1"/>
    </reaction>
</comment>
<dbReference type="GO" id="GO:0006520">
    <property type="term" value="P:amino acid metabolic process"/>
    <property type="evidence" value="ECO:0007669"/>
    <property type="project" value="InterPro"/>
</dbReference>
<gene>
    <name evidence="10" type="ORF">E3202_02585</name>
</gene>
<evidence type="ECO:0000256" key="6">
    <source>
        <dbReference type="ARBA" id="ARBA00022898"/>
    </source>
</evidence>
<dbReference type="AlphaFoldDB" id="A0A506UR67"/>
<dbReference type="SUPFAM" id="SSF53383">
    <property type="entry name" value="PLP-dependent transferases"/>
    <property type="match status" value="1"/>
</dbReference>
<dbReference type="GO" id="GO:0004069">
    <property type="term" value="F:L-aspartate:2-oxoglutarate aminotransferase activity"/>
    <property type="evidence" value="ECO:0007669"/>
    <property type="project" value="UniProtKB-EC"/>
</dbReference>
<evidence type="ECO:0000256" key="1">
    <source>
        <dbReference type="ARBA" id="ARBA00001933"/>
    </source>
</evidence>
<dbReference type="PANTHER" id="PTHR46383">
    <property type="entry name" value="ASPARTATE AMINOTRANSFERASE"/>
    <property type="match status" value="1"/>
</dbReference>
<dbReference type="InterPro" id="IPR015424">
    <property type="entry name" value="PyrdxlP-dep_Trfase"/>
</dbReference>
<comment type="subunit">
    <text evidence="3">Homodimer.</text>
</comment>
<reference evidence="10 11" key="1">
    <citation type="submission" date="2019-03" db="EMBL/GenBank/DDBJ databases">
        <title>The complete genome sequence of Neokomagataea sp. Jb2 NBRC113641.</title>
        <authorList>
            <person name="Chua K.-O."/>
            <person name="Chan K.-G."/>
            <person name="See-Too W.-S."/>
        </authorList>
    </citation>
    <scope>NUCLEOTIDE SEQUENCE [LARGE SCALE GENOMIC DNA]</scope>
    <source>
        <strain evidence="10 11">Jb2</strain>
    </source>
</reference>
<dbReference type="CDD" id="cd00609">
    <property type="entry name" value="AAT_like"/>
    <property type="match status" value="1"/>
</dbReference>
<dbReference type="PROSITE" id="PS00105">
    <property type="entry name" value="AA_TRANSFER_CLASS_1"/>
    <property type="match status" value="1"/>
</dbReference>
<dbReference type="InterPro" id="IPR015422">
    <property type="entry name" value="PyrdxlP-dep_Trfase_small"/>
</dbReference>
<dbReference type="GO" id="GO:0030170">
    <property type="term" value="F:pyridoxal phosphate binding"/>
    <property type="evidence" value="ECO:0007669"/>
    <property type="project" value="InterPro"/>
</dbReference>
<dbReference type="InterPro" id="IPR004839">
    <property type="entry name" value="Aminotransferase_I/II_large"/>
</dbReference>
<dbReference type="RefSeq" id="WP_165600261.1">
    <property type="nucleotide sequence ID" value="NZ_SORZ01000001.1"/>
</dbReference>
<evidence type="ECO:0000256" key="8">
    <source>
        <dbReference type="RuleBase" id="RU000481"/>
    </source>
</evidence>
<keyword evidence="5 8" id="KW-0808">Transferase</keyword>
<keyword evidence="4 8" id="KW-0032">Aminotransferase</keyword>
<proteinExistence type="inferred from homology"/>
<evidence type="ECO:0000256" key="5">
    <source>
        <dbReference type="ARBA" id="ARBA00022679"/>
    </source>
</evidence>
<evidence type="ECO:0000313" key="10">
    <source>
        <dbReference type="EMBL" id="TPW35834.1"/>
    </source>
</evidence>
<dbReference type="FunFam" id="3.40.640.10:FF:000033">
    <property type="entry name" value="Aspartate aminotransferase"/>
    <property type="match status" value="1"/>
</dbReference>
<dbReference type="InterPro" id="IPR050596">
    <property type="entry name" value="AspAT/PAT-like"/>
</dbReference>
<evidence type="ECO:0000256" key="3">
    <source>
        <dbReference type="ARBA" id="ARBA00011738"/>
    </source>
</evidence>
<dbReference type="Proteomes" id="UP000315037">
    <property type="component" value="Unassembled WGS sequence"/>
</dbReference>
<organism evidence="10 11">
    <name type="scientific">Oecophyllibacter saccharovorans</name>
    <dbReference type="NCBI Taxonomy" id="2558360"/>
    <lineage>
        <taxon>Bacteria</taxon>
        <taxon>Pseudomonadati</taxon>
        <taxon>Pseudomonadota</taxon>
        <taxon>Alphaproteobacteria</taxon>
        <taxon>Acetobacterales</taxon>
        <taxon>Acetobacteraceae</taxon>
        <taxon>Oecophyllibacter</taxon>
    </lineage>
</organism>
<feature type="domain" description="Aminotransferase class I/classII large" evidence="9">
    <location>
        <begin position="32"/>
        <end position="392"/>
    </location>
</feature>
<evidence type="ECO:0000259" key="9">
    <source>
        <dbReference type="Pfam" id="PF00155"/>
    </source>
</evidence>
<dbReference type="Gene3D" id="3.90.1150.10">
    <property type="entry name" value="Aspartate Aminotransferase, domain 1"/>
    <property type="match status" value="1"/>
</dbReference>
<comment type="caution">
    <text evidence="10">The sequence shown here is derived from an EMBL/GenBank/DDBJ whole genome shotgun (WGS) entry which is preliminary data.</text>
</comment>
<dbReference type="EC" id="2.6.1.-" evidence="8"/>
<evidence type="ECO:0000256" key="2">
    <source>
        <dbReference type="ARBA" id="ARBA00007441"/>
    </source>
</evidence>
<evidence type="ECO:0000256" key="4">
    <source>
        <dbReference type="ARBA" id="ARBA00022576"/>
    </source>
</evidence>
<dbReference type="EMBL" id="SORZ01000001">
    <property type="protein sequence ID" value="TPW35834.1"/>
    <property type="molecule type" value="Genomic_DNA"/>
</dbReference>
<dbReference type="InterPro" id="IPR004838">
    <property type="entry name" value="NHTrfase_class1_PyrdxlP-BS"/>
</dbReference>
<keyword evidence="11" id="KW-1185">Reference proteome</keyword>
<name>A0A506UR67_9PROT</name>
<evidence type="ECO:0000256" key="7">
    <source>
        <dbReference type="ARBA" id="ARBA00049185"/>
    </source>
</evidence>
<evidence type="ECO:0000313" key="11">
    <source>
        <dbReference type="Proteomes" id="UP000315037"/>
    </source>
</evidence>
<dbReference type="InterPro" id="IPR015421">
    <property type="entry name" value="PyrdxlP-dep_Trfase_major"/>
</dbReference>
<dbReference type="Gene3D" id="3.40.640.10">
    <property type="entry name" value="Type I PLP-dependent aspartate aminotransferase-like (Major domain)"/>
    <property type="match status" value="1"/>
</dbReference>
<comment type="cofactor">
    <cofactor evidence="1 8">
        <name>pyridoxal 5'-phosphate</name>
        <dbReference type="ChEBI" id="CHEBI:597326"/>
    </cofactor>
</comment>
<accession>A0A506UR67</accession>
<protein>
    <recommendedName>
        <fullName evidence="8">Aminotransferase</fullName>
        <ecNumber evidence="8">2.6.1.-</ecNumber>
    </recommendedName>
</protein>
<sequence length="401" mass="43467">MSVAAERMGRILPSQTIAITQKARALKAEGRDIISLSAGEPDFDTPAFIKEAAIEAIRAGETKYTDVAGTPALRQAIAAALKRDFDLDYSPEEICVSTGGKQVICNVMTATLNPGDEVIIPAPAWVSYPDIVRLADGHPVVVQTAPETGFRLTAAQLEEAITPRTRWLVLNSPCNPTGSAYTTDELQALAEVLLAHPDIWILTDDIYAKLLYDGHRAVTLAQVEPRLKERTVTMNGVSKAYAMTGWRIGFSAAPLELTRQLVKLQGQSTSNTCSIAQAAAVAALSGPQDCIDEMVEVYRQRRDLVVDRLSTVPGLSCARPEGAFYVFVSLKDLLGKKTPAGKELQSDEDFVQALLEETGVATVPGTAFLTPGYFRVSYATATELLEEACRRIRRFCESLTS</sequence>
<keyword evidence="6" id="KW-0663">Pyridoxal phosphate</keyword>
<dbReference type="Pfam" id="PF00155">
    <property type="entry name" value="Aminotran_1_2"/>
    <property type="match status" value="1"/>
</dbReference>
<comment type="similarity">
    <text evidence="2 8">Belongs to the class-I pyridoxal-phosphate-dependent aminotransferase family.</text>
</comment>